<keyword evidence="2" id="KW-1185">Reference proteome</keyword>
<evidence type="ECO:0000313" key="2">
    <source>
        <dbReference type="Proteomes" id="UP000060699"/>
    </source>
</evidence>
<proteinExistence type="predicted"/>
<evidence type="ECO:0000313" key="1">
    <source>
        <dbReference type="EMBL" id="ALV06977.1"/>
    </source>
</evidence>
<dbReference type="OrthoDB" id="9151454at2"/>
<reference evidence="1 2" key="1">
    <citation type="submission" date="2015-12" db="EMBL/GenBank/DDBJ databases">
        <title>Complete genome of Roseateles depolymerans KCTC 42856.</title>
        <authorList>
            <person name="Kim K.M."/>
        </authorList>
    </citation>
    <scope>NUCLEOTIDE SEQUENCE [LARGE SCALE GENOMIC DNA]</scope>
    <source>
        <strain evidence="1 2">KCTC 42856</strain>
    </source>
</reference>
<dbReference type="RefSeq" id="WP_058935169.1">
    <property type="nucleotide sequence ID" value="NZ_CP013729.1"/>
</dbReference>
<protein>
    <submittedName>
        <fullName evidence="1">Uncharacterized protein</fullName>
    </submittedName>
</protein>
<gene>
    <name evidence="1" type="ORF">RD2015_2510</name>
</gene>
<sequence precursor="true">MKTALPAALFAAAVLAWPLSARCAEIVLEQSAVQSLVVEGLFKDNGRLYLQKGVCFAYLDDPKVSLQGGRVIIRAHLNSRLGVPSGKECVGVSLNSGATVSAVPAAQGQVVRLTDIRVDEVEDANTRNLLNLGLAPTLPGAVEINVKKAVEDMLKSTGSRLQADVQMLKIDAVQVTDSRLSIQFDFRLVGR</sequence>
<dbReference type="KEGG" id="rdp:RD2015_2510"/>
<name>A0A0U2U441_9BURK</name>
<dbReference type="Proteomes" id="UP000060699">
    <property type="component" value="Chromosome"/>
</dbReference>
<dbReference type="AlphaFoldDB" id="A0A0U2U441"/>
<accession>A0A0U2U441</accession>
<organism evidence="1 2">
    <name type="scientific">Roseateles depolymerans</name>
    <dbReference type="NCBI Taxonomy" id="76731"/>
    <lineage>
        <taxon>Bacteria</taxon>
        <taxon>Pseudomonadati</taxon>
        <taxon>Pseudomonadota</taxon>
        <taxon>Betaproteobacteria</taxon>
        <taxon>Burkholderiales</taxon>
        <taxon>Sphaerotilaceae</taxon>
        <taxon>Roseateles</taxon>
    </lineage>
</organism>
<dbReference type="EMBL" id="CP013729">
    <property type="protein sequence ID" value="ALV06977.1"/>
    <property type="molecule type" value="Genomic_DNA"/>
</dbReference>